<keyword evidence="3" id="KW-1185">Reference proteome</keyword>
<dbReference type="RefSeq" id="WP_170236015.1">
    <property type="nucleotide sequence ID" value="NZ_BJYA01000010.1"/>
</dbReference>
<keyword evidence="1" id="KW-0472">Membrane</keyword>
<dbReference type="PANTHER" id="PTHR37305:SF1">
    <property type="entry name" value="MEMBRANE PROTEIN"/>
    <property type="match status" value="1"/>
</dbReference>
<feature type="transmembrane region" description="Helical" evidence="1">
    <location>
        <begin position="385"/>
        <end position="407"/>
    </location>
</feature>
<dbReference type="Pfam" id="PF12679">
    <property type="entry name" value="ABC2_membrane_2"/>
    <property type="match status" value="1"/>
</dbReference>
<keyword evidence="1" id="KW-0812">Transmembrane</keyword>
<dbReference type="EMBL" id="BJYA01000010">
    <property type="protein sequence ID" value="GEN45729.1"/>
    <property type="molecule type" value="Genomic_DNA"/>
</dbReference>
<sequence>MHKFIMFEMKKAAKSSFFYILLALLVLVISGYFIYNYIQTERVEDLIEEAETTVSAYERRLQERGFEKGSDINDVKNPLEAREIEINLKFIERNETRLQGYENHDWKKVVGEEIKILEYYFERFPTQAEEQVYTWLTHFSREVNLERNRWLRDREIRPVFPIHEGTELTVYDEVFDSEIDEEAAHMASNIHSSSGFYFLYRLFELFLTVFGAAFFLFLFGNVMTREGLGQNGPIHFIYTQPVRRGTVFVSKAISVALMSLLIVFSVGLFSLLLGVVFDRLGAWDYPVLIYEPEFQFSFMLMGTFLLWSALLFLMVLVFCYAWLFLFSVLARRTSIAIGLTLAVAFLGVQFSDQIVGAYNPFLYFNVYEIITLETALVQENFDINLVSGVLSLGVSSLLILSLSYFILRVRMR</sequence>
<reference evidence="2 3" key="1">
    <citation type="submission" date="2019-07" db="EMBL/GenBank/DDBJ databases">
        <title>Whole genome shotgun sequence of Alkalibacillus haloalkaliphilus NBRC 103110.</title>
        <authorList>
            <person name="Hosoyama A."/>
            <person name="Uohara A."/>
            <person name="Ohji S."/>
            <person name="Ichikawa N."/>
        </authorList>
    </citation>
    <scope>NUCLEOTIDE SEQUENCE [LARGE SCALE GENOMIC DNA]</scope>
    <source>
        <strain evidence="2 3">NBRC 103110</strain>
    </source>
</reference>
<name>A0A511W3Q9_9BACI</name>
<evidence type="ECO:0000256" key="1">
    <source>
        <dbReference type="SAM" id="Phobius"/>
    </source>
</evidence>
<dbReference type="PANTHER" id="PTHR37305">
    <property type="entry name" value="INTEGRAL MEMBRANE PROTEIN-RELATED"/>
    <property type="match status" value="1"/>
</dbReference>
<dbReference type="GO" id="GO:0005886">
    <property type="term" value="C:plasma membrane"/>
    <property type="evidence" value="ECO:0007669"/>
    <property type="project" value="UniProtKB-SubCell"/>
</dbReference>
<keyword evidence="1" id="KW-1133">Transmembrane helix</keyword>
<feature type="transmembrane region" description="Helical" evidence="1">
    <location>
        <begin position="335"/>
        <end position="358"/>
    </location>
</feature>
<evidence type="ECO:0000313" key="2">
    <source>
        <dbReference type="EMBL" id="GEN45729.1"/>
    </source>
</evidence>
<dbReference type="Proteomes" id="UP000321440">
    <property type="component" value="Unassembled WGS sequence"/>
</dbReference>
<evidence type="ECO:0000313" key="3">
    <source>
        <dbReference type="Proteomes" id="UP000321440"/>
    </source>
</evidence>
<dbReference type="GO" id="GO:0140359">
    <property type="term" value="F:ABC-type transporter activity"/>
    <property type="evidence" value="ECO:0007669"/>
    <property type="project" value="InterPro"/>
</dbReference>
<organism evidence="2 3">
    <name type="scientific">Alkalibacillus haloalkaliphilus</name>
    <dbReference type="NCBI Taxonomy" id="94136"/>
    <lineage>
        <taxon>Bacteria</taxon>
        <taxon>Bacillati</taxon>
        <taxon>Bacillota</taxon>
        <taxon>Bacilli</taxon>
        <taxon>Bacillales</taxon>
        <taxon>Bacillaceae</taxon>
        <taxon>Alkalibacillus</taxon>
    </lineage>
</organism>
<accession>A0A511W3Q9</accession>
<gene>
    <name evidence="2" type="ORF">AHA02nite_15050</name>
</gene>
<feature type="transmembrane region" description="Helical" evidence="1">
    <location>
        <begin position="297"/>
        <end position="323"/>
    </location>
</feature>
<dbReference type="AlphaFoldDB" id="A0A511W3Q9"/>
<protein>
    <submittedName>
        <fullName evidence="2">Uncharacterized protein</fullName>
    </submittedName>
</protein>
<comment type="caution">
    <text evidence="2">The sequence shown here is derived from an EMBL/GenBank/DDBJ whole genome shotgun (WGS) entry which is preliminary data.</text>
</comment>
<proteinExistence type="predicted"/>
<feature type="transmembrane region" description="Helical" evidence="1">
    <location>
        <begin position="198"/>
        <end position="219"/>
    </location>
</feature>
<feature type="transmembrane region" description="Helical" evidence="1">
    <location>
        <begin position="16"/>
        <end position="35"/>
    </location>
</feature>
<feature type="transmembrane region" description="Helical" evidence="1">
    <location>
        <begin position="253"/>
        <end position="277"/>
    </location>
</feature>